<gene>
    <name evidence="1" type="ORF">PsorP6_009245</name>
</gene>
<organism evidence="1 2">
    <name type="scientific">Peronosclerospora sorghi</name>
    <dbReference type="NCBI Taxonomy" id="230839"/>
    <lineage>
        <taxon>Eukaryota</taxon>
        <taxon>Sar</taxon>
        <taxon>Stramenopiles</taxon>
        <taxon>Oomycota</taxon>
        <taxon>Peronosporomycetes</taxon>
        <taxon>Peronosporales</taxon>
        <taxon>Peronosporaceae</taxon>
        <taxon>Peronosclerospora</taxon>
    </lineage>
</organism>
<name>A0ACC0W051_9STRA</name>
<evidence type="ECO:0000313" key="2">
    <source>
        <dbReference type="Proteomes" id="UP001163321"/>
    </source>
</evidence>
<dbReference type="EMBL" id="CM047584">
    <property type="protein sequence ID" value="KAI9911479.1"/>
    <property type="molecule type" value="Genomic_DNA"/>
</dbReference>
<reference evidence="1 2" key="1">
    <citation type="journal article" date="2022" name="bioRxiv">
        <title>The genome of the oomycete Peronosclerospora sorghi, a cosmopolitan pathogen of maize and sorghum, is inflated with dispersed pseudogenes.</title>
        <authorList>
            <person name="Fletcher K."/>
            <person name="Martin F."/>
            <person name="Isakeit T."/>
            <person name="Cavanaugh K."/>
            <person name="Magill C."/>
            <person name="Michelmore R."/>
        </authorList>
    </citation>
    <scope>NUCLEOTIDE SEQUENCE [LARGE SCALE GENOMIC DNA]</scope>
    <source>
        <strain evidence="1">P6</strain>
    </source>
</reference>
<protein>
    <submittedName>
        <fullName evidence="1">Uncharacterized protein</fullName>
    </submittedName>
</protein>
<proteinExistence type="predicted"/>
<comment type="caution">
    <text evidence="1">The sequence shown here is derived from an EMBL/GenBank/DDBJ whole genome shotgun (WGS) entry which is preliminary data.</text>
</comment>
<evidence type="ECO:0000313" key="1">
    <source>
        <dbReference type="EMBL" id="KAI9911479.1"/>
    </source>
</evidence>
<keyword evidence="2" id="KW-1185">Reference proteome</keyword>
<sequence length="651" mass="74385">MSRKMLITWYDEICVYRAMKGGNGYDAYFVVVTFKGLYPNVFGKDVCLSYTVCVLMILNRMPSIHVGEVILRGVLVIVSILALPCWFLSVFNFHHGAWNRILTVQKWLLGVGITLILWQNPVYAVSELCTTVSVRTRFVSITCQAFAEALFYVCWLNLLDQHNSDDRCSFIPKLLFGMMLFAVDTGMTVLRMPVSYFVAEANSFALEYGPDELYVLLGFIHTMLVLVWLVWIHVIGVRAGRYLKMLPYMANRFKQLSYRFLVLETLLIFVYVLILSTLEMVDLFKTWYELGYTAFLHDAVHTFSKLHTGHPSLSKLLFLSVYVYLVMFVHLPPFLGAGSGLLKSTAFQVDEKLRVDSCGLLTPDSSLFCVKTATWLLEMAYQAYFDPPGCPSPSGYGELALEEYGFELITHLRNNRTDTHAVVAWSQVDHQRLVISFRGTTSKENWKSNFRADQTVLWIKSRGRRWRRSWRENVKDYAAKIPLVNMALPRVHRGFWIAYESIREELKEVTRLILDEHPGVSLYVTGHSMGGALAVLAAYDLAVNFNLQVTMYNFGGPRVGNPSFRQHYDSCVPTSYRVVMDGDIVPGWPRFWGLYEHVGTEISLDVDGNLIVDPSFVERHLQNSSRRKTTMHGTNVYRTSLAKCLDILTAL</sequence>
<accession>A0ACC0W051</accession>
<dbReference type="Proteomes" id="UP001163321">
    <property type="component" value="Chromosome 5"/>
</dbReference>